<keyword evidence="1" id="KW-0862">Zinc</keyword>
<feature type="compositionally biased region" description="Pro residues" evidence="3">
    <location>
        <begin position="11"/>
        <end position="21"/>
    </location>
</feature>
<feature type="zinc finger region" description="C3H1-type" evidence="1">
    <location>
        <begin position="1113"/>
        <end position="1141"/>
    </location>
</feature>
<keyword evidence="2" id="KW-0175">Coiled coil</keyword>
<feature type="compositionally biased region" description="Acidic residues" evidence="3">
    <location>
        <begin position="996"/>
        <end position="1008"/>
    </location>
</feature>
<feature type="compositionally biased region" description="Basic and acidic residues" evidence="3">
    <location>
        <begin position="479"/>
        <end position="488"/>
    </location>
</feature>
<dbReference type="RefSeq" id="XP_014171371.1">
    <property type="nucleotide sequence ID" value="XM_014315896.1"/>
</dbReference>
<feature type="coiled-coil region" evidence="2">
    <location>
        <begin position="846"/>
        <end position="873"/>
    </location>
</feature>
<accession>F0XK36</accession>
<dbReference type="HOGENOM" id="CLU_006646_0_0_1"/>
<evidence type="ECO:0000256" key="3">
    <source>
        <dbReference type="SAM" id="MobiDB-lite"/>
    </source>
</evidence>
<evidence type="ECO:0000313" key="5">
    <source>
        <dbReference type="EMBL" id="EFX01889.1"/>
    </source>
</evidence>
<gene>
    <name evidence="5" type="ORF">CMQ_4960</name>
</gene>
<feature type="compositionally biased region" description="Polar residues" evidence="3">
    <location>
        <begin position="570"/>
        <end position="579"/>
    </location>
</feature>
<evidence type="ECO:0000256" key="1">
    <source>
        <dbReference type="PROSITE-ProRule" id="PRU00723"/>
    </source>
</evidence>
<feature type="region of interest" description="Disordered" evidence="3">
    <location>
        <begin position="748"/>
        <end position="799"/>
    </location>
</feature>
<evidence type="ECO:0000256" key="2">
    <source>
        <dbReference type="SAM" id="Coils"/>
    </source>
</evidence>
<dbReference type="InParanoid" id="F0XK36"/>
<feature type="region of interest" description="Disordered" evidence="3">
    <location>
        <begin position="1042"/>
        <end position="1076"/>
    </location>
</feature>
<feature type="compositionally biased region" description="Acidic residues" evidence="3">
    <location>
        <begin position="659"/>
        <end position="676"/>
    </location>
</feature>
<feature type="compositionally biased region" description="Low complexity" evidence="3">
    <location>
        <begin position="543"/>
        <end position="552"/>
    </location>
</feature>
<dbReference type="GO" id="GO:0008270">
    <property type="term" value="F:zinc ion binding"/>
    <property type="evidence" value="ECO:0007669"/>
    <property type="project" value="UniProtKB-KW"/>
</dbReference>
<feature type="compositionally biased region" description="Basic and acidic residues" evidence="3">
    <location>
        <begin position="518"/>
        <end position="531"/>
    </location>
</feature>
<evidence type="ECO:0000259" key="4">
    <source>
        <dbReference type="PROSITE" id="PS50103"/>
    </source>
</evidence>
<organism evidence="6">
    <name type="scientific">Grosmannia clavigera (strain kw1407 / UAMH 11150)</name>
    <name type="common">Blue stain fungus</name>
    <name type="synonym">Graphiocladiella clavigera</name>
    <dbReference type="NCBI Taxonomy" id="655863"/>
    <lineage>
        <taxon>Eukaryota</taxon>
        <taxon>Fungi</taxon>
        <taxon>Dikarya</taxon>
        <taxon>Ascomycota</taxon>
        <taxon>Pezizomycotina</taxon>
        <taxon>Sordariomycetes</taxon>
        <taxon>Sordariomycetidae</taxon>
        <taxon>Ophiostomatales</taxon>
        <taxon>Ophiostomataceae</taxon>
        <taxon>Leptographium</taxon>
    </lineage>
</organism>
<feature type="compositionally biased region" description="Polar residues" evidence="3">
    <location>
        <begin position="762"/>
        <end position="773"/>
    </location>
</feature>
<reference evidence="5 6" key="1">
    <citation type="journal article" date="2011" name="Proc. Natl. Acad. Sci. U.S.A.">
        <title>Genome and transcriptome analyses of the mountain pine beetle-fungal symbiont Grosmannia clavigera, a lodgepole pine pathogen.</title>
        <authorList>
            <person name="DiGuistini S."/>
            <person name="Wang Y."/>
            <person name="Liao N.Y."/>
            <person name="Taylor G."/>
            <person name="Tanguay P."/>
            <person name="Feau N."/>
            <person name="Henrissat B."/>
            <person name="Chan S.K."/>
            <person name="Hesse-Orce U."/>
            <person name="Alamouti S.M."/>
            <person name="Tsui C.K.M."/>
            <person name="Docking R.T."/>
            <person name="Levasseur A."/>
            <person name="Haridas S."/>
            <person name="Robertson G."/>
            <person name="Birol I."/>
            <person name="Holt R.A."/>
            <person name="Marra M.A."/>
            <person name="Hamelin R.C."/>
            <person name="Hirst M."/>
            <person name="Jones S.J.M."/>
            <person name="Bohlmann J."/>
            <person name="Breuil C."/>
        </authorList>
    </citation>
    <scope>NUCLEOTIDE SEQUENCE [LARGE SCALE GENOMIC DNA]</scope>
    <source>
        <strain evidence="6">kw1407 / UAMH 11150</strain>
    </source>
</reference>
<feature type="region of interest" description="Disordered" evidence="3">
    <location>
        <begin position="1"/>
        <end position="78"/>
    </location>
</feature>
<feature type="region of interest" description="Disordered" evidence="3">
    <location>
        <begin position="943"/>
        <end position="1008"/>
    </location>
</feature>
<name>F0XK36_GROCL</name>
<feature type="region of interest" description="Disordered" evidence="3">
    <location>
        <begin position="103"/>
        <end position="142"/>
    </location>
</feature>
<sequence length="1216" mass="130950">MSGYAYTYGQWPPPQPQPQPPQQTQQYAQFDYQPVGSTPPIYSNNPYQATPHYPAQIPPPSAPAQLHSHAPPHISHTPDFYAQSQTAYAYNTNKTSALGISGIPHGQSRGEGPPGGAGWMQGSTFDATSSSFPPQFPAKNQEIPASGSFQELFQPHRAPMQHEQSYPITTAPPLQIVSAPSPLAPSKDTHNIHVEEGELEEGELSEGTDMYDPQTVTSSAVLREDSISNTAQQNDEAEEDLKRPSLEPAVAIYAGVTGQPPSRDASVIDPQEDAFYDEDEDEERGGAVVIGHGPTGSDAADADDEYMGFSDSDQRSPVQEQHRAQSYSPHLSPQETRSGRPAPLQDGEGTKINPLKTLDEKTMETVRLGALGSEADGLAKEDSQKLVAEHASPVNTAPFASIDDAKKEAQKAILRLIPYGVNYQTFIDEGFDEKTIKSLFAELGLKSAQMPEAETSQPSPKPASVAESQRSNSDTNGPKLEERKDRIARLLALRASKPSAGTPPAVSTSNEAAAPPVEKAKLEKTRSDKARLLQQKLDALKRAQAASHAQSSGGPPQIPTLSELPPNGSVLVTPSSSALPQRPGPKTQASPAVRQQSVVLPASTIPSVVASGSGTPQAAGGSRKRPVAADLNDFSTLPSNPLKRPFGQMRQDSSLIIDVSDDSDSSSDVEMEMDSPTDEHPSKALQGGRARAGNSVRDFPPLSETPFQPRPFGRLPTSMRTPPSGPAATRAKDDEYARKMRQIEEMKRKIAEAEAKKARGSPSGSQTPRTGDSTPPEVDASAAKTPIRRAVSSSGIPQSAAPGLVEAVSARLPKPSDNTFVAADAARRALRTRIASQQLPRVEATLKEKMFKLKLLQDKVAALQKEIDVGMAEKMRLAETMVELDKEEVPAVSDQPQPTAVDAEAIRVTESPTADVQLQLLVEESAAAAVESMLVAADELTETTAVKDRAEPEGENRAKTEKPDAGEEESAAEDPLQSDTALEQDNMSEGPSYEPMADEADEVDEDGDIEMEDDVDEAATEPTVEAAPLEVLALPISQPLDENPVGDLLQPQQRQKSKQLPDIGSSKAPPPAIPALEPYESPLKCFRSYRFHPQYKSDVKGGLKSLTYSGRIDPDVELCPYELSGQACAAAPDCQYQHLSSIVPKDDQILVELGRSDDFTGEQKAKFVTGLRDVLKRFRDAKVRDFDTIAYEIIGFRRQFLGDDSKVVSHLEDVTV</sequence>
<feature type="compositionally biased region" description="Polar residues" evidence="3">
    <location>
        <begin position="977"/>
        <end position="989"/>
    </location>
</feature>
<feature type="compositionally biased region" description="Basic and acidic residues" evidence="3">
    <location>
        <begin position="945"/>
        <end position="965"/>
    </location>
</feature>
<keyword evidence="1" id="KW-0863">Zinc-finger</keyword>
<dbReference type="Proteomes" id="UP000007796">
    <property type="component" value="Unassembled WGS sequence"/>
</dbReference>
<dbReference type="OrthoDB" id="1922977at2759"/>
<feature type="compositionally biased region" description="Polar residues" evidence="3">
    <location>
        <begin position="466"/>
        <end position="476"/>
    </location>
</feature>
<feature type="compositionally biased region" description="Polar residues" evidence="3">
    <location>
        <begin position="315"/>
        <end position="336"/>
    </location>
</feature>
<feature type="compositionally biased region" description="Polar residues" evidence="3">
    <location>
        <begin position="121"/>
        <end position="133"/>
    </location>
</feature>
<proteinExistence type="predicted"/>
<dbReference type="AlphaFoldDB" id="F0XK36"/>
<feature type="domain" description="C3H1-type" evidence="4">
    <location>
        <begin position="1113"/>
        <end position="1141"/>
    </location>
</feature>
<dbReference type="EMBL" id="GL629787">
    <property type="protein sequence ID" value="EFX01889.1"/>
    <property type="molecule type" value="Genomic_DNA"/>
</dbReference>
<feature type="region of interest" description="Disordered" evidence="3">
    <location>
        <begin position="449"/>
        <end position="735"/>
    </location>
</feature>
<protein>
    <recommendedName>
        <fullName evidence="4">C3H1-type domain-containing protein</fullName>
    </recommendedName>
</protein>
<feature type="compositionally biased region" description="Acidic residues" evidence="3">
    <location>
        <begin position="270"/>
        <end position="283"/>
    </location>
</feature>
<dbReference type="eggNOG" id="KOG4839">
    <property type="taxonomic scope" value="Eukaryota"/>
</dbReference>
<dbReference type="PROSITE" id="PS50103">
    <property type="entry name" value="ZF_C3H1"/>
    <property type="match status" value="1"/>
</dbReference>
<keyword evidence="6" id="KW-1185">Reference proteome</keyword>
<evidence type="ECO:0000313" key="6">
    <source>
        <dbReference type="Proteomes" id="UP000007796"/>
    </source>
</evidence>
<dbReference type="GeneID" id="25978229"/>
<feature type="compositionally biased region" description="Basic and acidic residues" evidence="3">
    <location>
        <begin position="748"/>
        <end position="757"/>
    </location>
</feature>
<dbReference type="STRING" id="655863.F0XK36"/>
<feature type="compositionally biased region" description="Polar residues" evidence="3">
    <location>
        <begin position="587"/>
        <end position="616"/>
    </location>
</feature>
<dbReference type="InterPro" id="IPR000571">
    <property type="entry name" value="Znf_CCCH"/>
</dbReference>
<feature type="region of interest" description="Disordered" evidence="3">
    <location>
        <begin position="198"/>
        <end position="358"/>
    </location>
</feature>
<keyword evidence="1" id="KW-0479">Metal-binding</keyword>